<dbReference type="Pfam" id="PF13549">
    <property type="entry name" value="ATP-grasp_5"/>
    <property type="match status" value="1"/>
</dbReference>
<dbReference type="InterPro" id="IPR032875">
    <property type="entry name" value="Succ_CoA_lig_flav_dom"/>
</dbReference>
<dbReference type="STRING" id="1114924.SAMN05216258_103373"/>
<dbReference type="PANTHER" id="PTHR42793">
    <property type="entry name" value="COA BINDING DOMAIN CONTAINING PROTEIN"/>
    <property type="match status" value="1"/>
</dbReference>
<dbReference type="EMBL" id="FOQH01000003">
    <property type="protein sequence ID" value="SFH98244.1"/>
    <property type="molecule type" value="Genomic_DNA"/>
</dbReference>
<evidence type="ECO:0000313" key="3">
    <source>
        <dbReference type="EMBL" id="SFH98244.1"/>
    </source>
</evidence>
<name>A0A1I3EGX7_9RHOB</name>
<dbReference type="Gene3D" id="3.40.50.720">
    <property type="entry name" value="NAD(P)-binding Rossmann-like Domain"/>
    <property type="match status" value="1"/>
</dbReference>
<dbReference type="InterPro" id="IPR016102">
    <property type="entry name" value="Succinyl-CoA_synth-like"/>
</dbReference>
<dbReference type="Gene3D" id="3.30.470.20">
    <property type="entry name" value="ATP-grasp fold, B domain"/>
    <property type="match status" value="1"/>
</dbReference>
<gene>
    <name evidence="3" type="ORF">SAMN05216258_103373</name>
</gene>
<sequence length="699" mass="71805">MIPDRPRAELLRALTDPRAVAIVGASDRPGKLQARPMAFLRRHGFRGAVHPVNPRREEVAGVRACPSVGAIPGPVDHAYILLGAEDALAAVEDCARAGVRVVSLLADGFAEAGPEGRARQARLAALAAEAGMLLIGPNSTGVVSTRSGFSCTTNAAFRVDALRPGRLAALSQSGSLIGTLLSRGEARGRGFSHLISVGNEAGAGVGELGELLLDDPDTDGFLLFLETIRDREALAAFARAAHARGKPVVAYMIGRSEEGQALSVSHTGALTGSAQACAALLRSCGIRQAEQFETLLDAPPALARATLPEGRPRTVTVVSTTGGGGAMLIDQMAARGVAIAGAPPAARATLEAQAIPMGHGKLVDVTLAGTNYVTMKSVVSTLAADPETGLLLVCIGSSAQFQPELAVKPIVDAVAEAPPGAAPVIAFPLPEAPEGLAMLEAGGVPTFRSVEVCAEVASMLLTPCDPDPIPEASLPPRAAALLDRAPAGVMDELDAGEVFAALGAPRPAQALFELELPIVDPGLGWPVVAKLVSTELPHKSEAGAIRVGVPDLPALRAAAAEMRAAAEAHVPGLRLRGLLAQEMRSGLGEVLVGLSRDPLAGPVVTVGVGGVMTEIYRDVAICPAPVTAATAREMLAGVRGLAPLRGFRGLPPGDLEALARLVADVSRIVLHPRVEEAEINPVLVSRDGVALLDALIRLR</sequence>
<dbReference type="InterPro" id="IPR036291">
    <property type="entry name" value="NAD(P)-bd_dom_sf"/>
</dbReference>
<proteinExistence type="predicted"/>
<dbReference type="Pfam" id="PF13607">
    <property type="entry name" value="Succ_CoA_lig"/>
    <property type="match status" value="1"/>
</dbReference>
<feature type="domain" description="CoA-binding" evidence="2">
    <location>
        <begin position="14"/>
        <end position="109"/>
    </location>
</feature>
<protein>
    <submittedName>
        <fullName evidence="3">Acyl-CoA synthetase (NDP forming)</fullName>
    </submittedName>
</protein>
<dbReference type="AlphaFoldDB" id="A0A1I3EGX7"/>
<dbReference type="InterPro" id="IPR013815">
    <property type="entry name" value="ATP_grasp_subdomain_1"/>
</dbReference>
<dbReference type="SUPFAM" id="SSF51735">
    <property type="entry name" value="NAD(P)-binding Rossmann-fold domains"/>
    <property type="match status" value="1"/>
</dbReference>
<dbReference type="PANTHER" id="PTHR42793:SF4">
    <property type="entry name" value="BLL6376 PROTEIN"/>
    <property type="match status" value="1"/>
</dbReference>
<dbReference type="GO" id="GO:0006099">
    <property type="term" value="P:tricarboxylic acid cycle"/>
    <property type="evidence" value="ECO:0007669"/>
    <property type="project" value="UniProtKB-KW"/>
</dbReference>
<evidence type="ECO:0000256" key="1">
    <source>
        <dbReference type="ARBA" id="ARBA00022532"/>
    </source>
</evidence>
<accession>A0A1I3EGX7</accession>
<dbReference type="Pfam" id="PF13380">
    <property type="entry name" value="CoA_binding_2"/>
    <property type="match status" value="1"/>
</dbReference>
<dbReference type="Gene3D" id="3.30.1490.20">
    <property type="entry name" value="ATP-grasp fold, A domain"/>
    <property type="match status" value="1"/>
</dbReference>
<dbReference type="SUPFAM" id="SSF52210">
    <property type="entry name" value="Succinyl-CoA synthetase domains"/>
    <property type="match status" value="2"/>
</dbReference>
<dbReference type="RefSeq" id="WP_177236177.1">
    <property type="nucleotide sequence ID" value="NZ_FOQH01000003.1"/>
</dbReference>
<keyword evidence="1" id="KW-0816">Tricarboxylic acid cycle</keyword>
<reference evidence="3 4" key="1">
    <citation type="submission" date="2016-10" db="EMBL/GenBank/DDBJ databases">
        <authorList>
            <person name="de Groot N.N."/>
        </authorList>
    </citation>
    <scope>NUCLEOTIDE SEQUENCE [LARGE SCALE GENOMIC DNA]</scope>
    <source>
        <strain evidence="3 4">CGMCC 1.11030</strain>
    </source>
</reference>
<dbReference type="Gene3D" id="3.40.50.261">
    <property type="entry name" value="Succinyl-CoA synthetase domains"/>
    <property type="match status" value="2"/>
</dbReference>
<organism evidence="3 4">
    <name type="scientific">Albimonas pacifica</name>
    <dbReference type="NCBI Taxonomy" id="1114924"/>
    <lineage>
        <taxon>Bacteria</taxon>
        <taxon>Pseudomonadati</taxon>
        <taxon>Pseudomonadota</taxon>
        <taxon>Alphaproteobacteria</taxon>
        <taxon>Rhodobacterales</taxon>
        <taxon>Paracoccaceae</taxon>
        <taxon>Albimonas</taxon>
    </lineage>
</organism>
<evidence type="ECO:0000259" key="2">
    <source>
        <dbReference type="SMART" id="SM00881"/>
    </source>
</evidence>
<evidence type="ECO:0000313" key="4">
    <source>
        <dbReference type="Proteomes" id="UP000199377"/>
    </source>
</evidence>
<dbReference type="InterPro" id="IPR003781">
    <property type="entry name" value="CoA-bd"/>
</dbReference>
<dbReference type="SMART" id="SM00881">
    <property type="entry name" value="CoA_binding"/>
    <property type="match status" value="1"/>
</dbReference>
<dbReference type="Proteomes" id="UP000199377">
    <property type="component" value="Unassembled WGS sequence"/>
</dbReference>
<keyword evidence="4" id="KW-1185">Reference proteome</keyword>
<dbReference type="SUPFAM" id="SSF56059">
    <property type="entry name" value="Glutathione synthetase ATP-binding domain-like"/>
    <property type="match status" value="1"/>
</dbReference>
<dbReference type="GO" id="GO:0005524">
    <property type="term" value="F:ATP binding"/>
    <property type="evidence" value="ECO:0007669"/>
    <property type="project" value="InterPro"/>
</dbReference>